<gene>
    <name evidence="2" type="ORF">LCMAC102_00580</name>
</gene>
<organism evidence="2">
    <name type="scientific">Marseillevirus LCMAC102</name>
    <dbReference type="NCBI Taxonomy" id="2506603"/>
    <lineage>
        <taxon>Viruses</taxon>
        <taxon>Varidnaviria</taxon>
        <taxon>Bamfordvirae</taxon>
        <taxon>Nucleocytoviricota</taxon>
        <taxon>Megaviricetes</taxon>
        <taxon>Pimascovirales</taxon>
        <taxon>Pimascovirales incertae sedis</taxon>
        <taxon>Marseilleviridae</taxon>
    </lineage>
</organism>
<reference evidence="2" key="1">
    <citation type="journal article" date="2019" name="MBio">
        <title>Virus Genomes from Deep Sea Sediments Expand the Ocean Megavirome and Support Independent Origins of Viral Gigantism.</title>
        <authorList>
            <person name="Backstrom D."/>
            <person name="Yutin N."/>
            <person name="Jorgensen S.L."/>
            <person name="Dharamshi J."/>
            <person name="Homa F."/>
            <person name="Zaremba-Niedwiedzka K."/>
            <person name="Spang A."/>
            <person name="Wolf Y.I."/>
            <person name="Koonin E.V."/>
            <person name="Ettema T.J."/>
        </authorList>
    </citation>
    <scope>NUCLEOTIDE SEQUENCE</scope>
</reference>
<name>A0A481YSK7_9VIRU</name>
<dbReference type="EMBL" id="MK500334">
    <property type="protein sequence ID" value="QBK86263.1"/>
    <property type="molecule type" value="Genomic_DNA"/>
</dbReference>
<evidence type="ECO:0000256" key="1">
    <source>
        <dbReference type="SAM" id="MobiDB-lite"/>
    </source>
</evidence>
<proteinExistence type="predicted"/>
<accession>A0A481YSK7</accession>
<feature type="region of interest" description="Disordered" evidence="1">
    <location>
        <begin position="1"/>
        <end position="33"/>
    </location>
</feature>
<protein>
    <submittedName>
        <fullName evidence="2">Uncharacterized protein</fullName>
    </submittedName>
</protein>
<sequence length="103" mass="11556">MYRKVSDGGYTFDHSGVAAKREEADPIKPPTPPQLELPVSYIMCPRCSSQKLESCNCWPVNYYCPQCQWRHLNHHHDPPAPSGAPDFGGNISNNSLMDGIIRK</sequence>
<evidence type="ECO:0000313" key="2">
    <source>
        <dbReference type="EMBL" id="QBK86263.1"/>
    </source>
</evidence>